<evidence type="ECO:0000313" key="3">
    <source>
        <dbReference type="Proteomes" id="UP000253436"/>
    </source>
</evidence>
<keyword evidence="1" id="KW-0472">Membrane</keyword>
<dbReference type="Proteomes" id="UP000253436">
    <property type="component" value="Unassembled WGS sequence"/>
</dbReference>
<protein>
    <submittedName>
        <fullName evidence="2">Uncharacterized protein</fullName>
    </submittedName>
</protein>
<feature type="transmembrane region" description="Helical" evidence="1">
    <location>
        <begin position="94"/>
        <end position="114"/>
    </location>
</feature>
<dbReference type="EMBL" id="QPJO01000002">
    <property type="protein sequence ID" value="RCW91996.1"/>
    <property type="molecule type" value="Genomic_DNA"/>
</dbReference>
<accession>A0A368ZEN8</accession>
<organism evidence="2 3">
    <name type="scientific">Winogradskyella arenosi</name>
    <dbReference type="NCBI Taxonomy" id="533325"/>
    <lineage>
        <taxon>Bacteria</taxon>
        <taxon>Pseudomonadati</taxon>
        <taxon>Bacteroidota</taxon>
        <taxon>Flavobacteriia</taxon>
        <taxon>Flavobacteriales</taxon>
        <taxon>Flavobacteriaceae</taxon>
        <taxon>Winogradskyella</taxon>
    </lineage>
</organism>
<feature type="transmembrane region" description="Helical" evidence="1">
    <location>
        <begin position="63"/>
        <end position="82"/>
    </location>
</feature>
<sequence length="123" mass="14145">MTASLLSLLFIIVLCGHFVGLILGYKRRKTTLTLAYVNAIFVVLTFIFWVITSWSNNHYNIDIYEGLLICFEACILSSSLYSIKGFGYKTYVKIINSIGFGIHVLALMAMLYYIRLFQFDQLF</sequence>
<dbReference type="AlphaFoldDB" id="A0A368ZEN8"/>
<keyword evidence="1" id="KW-0812">Transmembrane</keyword>
<feature type="transmembrane region" description="Helical" evidence="1">
    <location>
        <begin position="32"/>
        <end position="51"/>
    </location>
</feature>
<evidence type="ECO:0000313" key="2">
    <source>
        <dbReference type="EMBL" id="RCW91996.1"/>
    </source>
</evidence>
<name>A0A368ZEN8_9FLAO</name>
<reference evidence="2 3" key="1">
    <citation type="submission" date="2018-07" db="EMBL/GenBank/DDBJ databases">
        <title>Genomic Encyclopedia of Type Strains, Phase III (KMG-III): the genomes of soil and plant-associated and newly described type strains.</title>
        <authorList>
            <person name="Whitman W."/>
        </authorList>
    </citation>
    <scope>NUCLEOTIDE SEQUENCE [LARGE SCALE GENOMIC DNA]</scope>
    <source>
        <strain evidence="2 3">CECT 7958</strain>
    </source>
</reference>
<comment type="caution">
    <text evidence="2">The sequence shown here is derived from an EMBL/GenBank/DDBJ whole genome shotgun (WGS) entry which is preliminary data.</text>
</comment>
<gene>
    <name evidence="2" type="ORF">DFQ08_10215</name>
</gene>
<feature type="transmembrane region" description="Helical" evidence="1">
    <location>
        <begin position="6"/>
        <end position="25"/>
    </location>
</feature>
<evidence type="ECO:0000256" key="1">
    <source>
        <dbReference type="SAM" id="Phobius"/>
    </source>
</evidence>
<keyword evidence="3" id="KW-1185">Reference proteome</keyword>
<proteinExistence type="predicted"/>
<keyword evidence="1" id="KW-1133">Transmembrane helix</keyword>